<name>C2MAY0_9PORP</name>
<dbReference type="GO" id="GO:0016788">
    <property type="term" value="F:hydrolase activity, acting on ester bonds"/>
    <property type="evidence" value="ECO:0007669"/>
    <property type="project" value="InterPro"/>
</dbReference>
<comment type="similarity">
    <text evidence="1">Belongs to the metallo-dependent hydrolases superfamily. TatD-type hydrolase family.</text>
</comment>
<proteinExistence type="inferred from homology"/>
<feature type="binding site" evidence="4">
    <location>
        <position position="95"/>
    </location>
    <ligand>
        <name>a divalent metal cation</name>
        <dbReference type="ChEBI" id="CHEBI:60240"/>
        <label>1</label>
    </ligand>
</feature>
<feature type="binding site" evidence="4">
    <location>
        <position position="208"/>
    </location>
    <ligand>
        <name>a divalent metal cation</name>
        <dbReference type="ChEBI" id="CHEBI:60240"/>
        <label>1</label>
    </ligand>
</feature>
<organism evidence="5 6">
    <name type="scientific">Porphyromonas uenonis 60-3</name>
    <dbReference type="NCBI Taxonomy" id="596327"/>
    <lineage>
        <taxon>Bacteria</taxon>
        <taxon>Pseudomonadati</taxon>
        <taxon>Bacteroidota</taxon>
        <taxon>Bacteroidia</taxon>
        <taxon>Bacteroidales</taxon>
        <taxon>Porphyromonadaceae</taxon>
        <taxon>Porphyromonas</taxon>
    </lineage>
</organism>
<evidence type="ECO:0000256" key="3">
    <source>
        <dbReference type="ARBA" id="ARBA00022801"/>
    </source>
</evidence>
<keyword evidence="3 5" id="KW-0378">Hydrolase</keyword>
<dbReference type="STRING" id="596327.PORUE0001_0991"/>
<evidence type="ECO:0000256" key="2">
    <source>
        <dbReference type="ARBA" id="ARBA00022723"/>
    </source>
</evidence>
<accession>C2MAY0</accession>
<dbReference type="SUPFAM" id="SSF51556">
    <property type="entry name" value="Metallo-dependent hydrolases"/>
    <property type="match status" value="1"/>
</dbReference>
<dbReference type="OrthoDB" id="9810005at2"/>
<keyword evidence="2 4" id="KW-0479">Metal-binding</keyword>
<feature type="binding site" evidence="4">
    <location>
        <position position="8"/>
    </location>
    <ligand>
        <name>a divalent metal cation</name>
        <dbReference type="ChEBI" id="CHEBI:60240"/>
        <label>1</label>
    </ligand>
</feature>
<evidence type="ECO:0000313" key="5">
    <source>
        <dbReference type="EMBL" id="EEK17063.1"/>
    </source>
</evidence>
<dbReference type="PANTHER" id="PTHR46124:SF4">
    <property type="entry name" value="HYDROLASE TATD"/>
    <property type="match status" value="1"/>
</dbReference>
<reference evidence="5 6" key="1">
    <citation type="submission" date="2009-04" db="EMBL/GenBank/DDBJ databases">
        <authorList>
            <person name="Sebastian Y."/>
            <person name="Madupu R."/>
            <person name="Durkin A.S."/>
            <person name="Torralba M."/>
            <person name="Methe B."/>
            <person name="Sutton G.G."/>
            <person name="Strausberg R.L."/>
            <person name="Nelson K.E."/>
        </authorList>
    </citation>
    <scope>NUCLEOTIDE SEQUENCE [LARGE SCALE GENOMIC DNA]</scope>
    <source>
        <strain evidence="5 6">60-3</strain>
    </source>
</reference>
<evidence type="ECO:0000256" key="1">
    <source>
        <dbReference type="ARBA" id="ARBA00009275"/>
    </source>
</evidence>
<dbReference type="InterPro" id="IPR015991">
    <property type="entry name" value="TatD/YcfH-like"/>
</dbReference>
<comment type="caution">
    <text evidence="5">The sequence shown here is derived from an EMBL/GenBank/DDBJ whole genome shotgun (WGS) entry which is preliminary data.</text>
</comment>
<evidence type="ECO:0000313" key="6">
    <source>
        <dbReference type="Proteomes" id="UP000003303"/>
    </source>
</evidence>
<dbReference type="InterPro" id="IPR018228">
    <property type="entry name" value="DNase_TatD-rel_CS"/>
</dbReference>
<dbReference type="CDD" id="cd01310">
    <property type="entry name" value="TatD_DNAse"/>
    <property type="match status" value="1"/>
</dbReference>
<sequence length="263" mass="29498">MLIDTHTHIYGTEYEADRDAVISAAHEAGVGYLVMPNVDLTSLSLLVDTHRSYPDRTAMALGLHPTSVGTDYAEQLRQLRQYIAESSEEIVAIGEIGLDFYWDRTYVEEQQRALIEQVGWAIELDLPVILHVRSALDETIDLLLSHFASDQLRGVFHCFEGEEAQLQRILEHLPLMMIGVNGNVTYKRSRTAQLLSQIPLDKMLLETDAPYLAPIPQRGKRNEPAYLVHTASYVADQIGISLESLAEHTTSNAIRLFSLDLIA</sequence>
<dbReference type="Proteomes" id="UP000003303">
    <property type="component" value="Unassembled WGS sequence"/>
</dbReference>
<dbReference type="PANTHER" id="PTHR46124">
    <property type="entry name" value="D-AMINOACYL-TRNA DEACYLASE"/>
    <property type="match status" value="1"/>
</dbReference>
<keyword evidence="6" id="KW-1185">Reference proteome</keyword>
<feature type="binding site" evidence="4">
    <location>
        <position position="157"/>
    </location>
    <ligand>
        <name>a divalent metal cation</name>
        <dbReference type="ChEBI" id="CHEBI:60240"/>
        <label>2</label>
    </ligand>
</feature>
<dbReference type="eggNOG" id="COG0084">
    <property type="taxonomic scope" value="Bacteria"/>
</dbReference>
<dbReference type="Pfam" id="PF01026">
    <property type="entry name" value="TatD_DNase"/>
    <property type="match status" value="1"/>
</dbReference>
<dbReference type="PROSITE" id="PS01090">
    <property type="entry name" value="TATD_2"/>
    <property type="match status" value="1"/>
</dbReference>
<gene>
    <name evidence="5" type="ORF">PORUE0001_0991</name>
</gene>
<dbReference type="AlphaFoldDB" id="C2MAY0"/>
<dbReference type="InterPro" id="IPR001130">
    <property type="entry name" value="TatD-like"/>
</dbReference>
<feature type="binding site" evidence="4">
    <location>
        <position position="131"/>
    </location>
    <ligand>
        <name>a divalent metal cation</name>
        <dbReference type="ChEBI" id="CHEBI:60240"/>
        <label>2</label>
    </ligand>
</feature>
<dbReference type="GO" id="GO:0046872">
    <property type="term" value="F:metal ion binding"/>
    <property type="evidence" value="ECO:0007669"/>
    <property type="project" value="UniProtKB-KW"/>
</dbReference>
<dbReference type="Gene3D" id="3.20.20.140">
    <property type="entry name" value="Metal-dependent hydrolases"/>
    <property type="match status" value="1"/>
</dbReference>
<feature type="binding site" evidence="4">
    <location>
        <position position="6"/>
    </location>
    <ligand>
        <name>a divalent metal cation</name>
        <dbReference type="ChEBI" id="CHEBI:60240"/>
        <label>1</label>
    </ligand>
</feature>
<dbReference type="NCBIfam" id="TIGR00010">
    <property type="entry name" value="YchF/TatD family DNA exonuclease"/>
    <property type="match status" value="1"/>
</dbReference>
<dbReference type="GO" id="GO:0005829">
    <property type="term" value="C:cytosol"/>
    <property type="evidence" value="ECO:0007669"/>
    <property type="project" value="TreeGrafter"/>
</dbReference>
<dbReference type="InterPro" id="IPR032466">
    <property type="entry name" value="Metal_Hydrolase"/>
</dbReference>
<dbReference type="GO" id="GO:0004536">
    <property type="term" value="F:DNA nuclease activity"/>
    <property type="evidence" value="ECO:0007669"/>
    <property type="project" value="InterPro"/>
</dbReference>
<dbReference type="FunFam" id="3.20.20.140:FF:000005">
    <property type="entry name" value="TatD family hydrolase"/>
    <property type="match status" value="1"/>
</dbReference>
<dbReference type="RefSeq" id="WP_007365035.1">
    <property type="nucleotide sequence ID" value="NZ_ACLR01000118.1"/>
</dbReference>
<dbReference type="PIRSF" id="PIRSF005902">
    <property type="entry name" value="DNase_TatD"/>
    <property type="match status" value="1"/>
</dbReference>
<evidence type="ECO:0000256" key="4">
    <source>
        <dbReference type="PIRSR" id="PIRSR005902-1"/>
    </source>
</evidence>
<dbReference type="EMBL" id="ACLR01000118">
    <property type="protein sequence ID" value="EEK17063.1"/>
    <property type="molecule type" value="Genomic_DNA"/>
</dbReference>
<protein>
    <submittedName>
        <fullName evidence="5">Hydrolase, TatD family</fullName>
    </submittedName>
</protein>